<keyword evidence="5" id="KW-1185">Reference proteome</keyword>
<protein>
    <recommendedName>
        <fullName evidence="3">tRNA-splicing endonuclease subunit Sen15 domain-containing protein</fullName>
    </recommendedName>
</protein>
<dbReference type="VEuPathDB" id="VectorBase:AARA21_005847"/>
<dbReference type="InterPro" id="IPR018593">
    <property type="entry name" value="tRNA-endonuc_su_Sen15"/>
</dbReference>
<dbReference type="Gene3D" id="3.40.1350.10">
    <property type="match status" value="1"/>
</dbReference>
<dbReference type="GeneID" id="120898455"/>
<dbReference type="InterPro" id="IPR011856">
    <property type="entry name" value="tRNA_endonuc-like_dom_sf"/>
</dbReference>
<evidence type="ECO:0000256" key="2">
    <source>
        <dbReference type="ARBA" id="ARBA00022694"/>
    </source>
</evidence>
<sequence>MVNFHEIIKVFYTLGCEDDALCYGACRVYIHLQEEKHMHDVQYTYEKRLQMFYLTARKEPDGPIDLFIPALTTNALNLVQLKQCRETITLPDGQKPASIVLAICDGSSTVLLYRMTPGLKEIAQKLPSKGKLLRMRTGTGCEQAPK</sequence>
<evidence type="ECO:0000313" key="4">
    <source>
        <dbReference type="EnsemblMetazoa" id="AARA008155-PA"/>
    </source>
</evidence>
<dbReference type="VEuPathDB" id="VectorBase:AARA008155"/>
<organism evidence="4 5">
    <name type="scientific">Anopheles arabiensis</name>
    <name type="common">Mosquito</name>
    <dbReference type="NCBI Taxonomy" id="7173"/>
    <lineage>
        <taxon>Eukaryota</taxon>
        <taxon>Metazoa</taxon>
        <taxon>Ecdysozoa</taxon>
        <taxon>Arthropoda</taxon>
        <taxon>Hexapoda</taxon>
        <taxon>Insecta</taxon>
        <taxon>Pterygota</taxon>
        <taxon>Neoptera</taxon>
        <taxon>Endopterygota</taxon>
        <taxon>Diptera</taxon>
        <taxon>Nematocera</taxon>
        <taxon>Culicoidea</taxon>
        <taxon>Culicidae</taxon>
        <taxon>Anophelinae</taxon>
        <taxon>Anopheles</taxon>
    </lineage>
</organism>
<dbReference type="EMBL" id="APCN01000214">
    <property type="status" value="NOT_ANNOTATED_CDS"/>
    <property type="molecule type" value="Genomic_DNA"/>
</dbReference>
<dbReference type="KEGG" id="aara:120898455"/>
<name>A0A182I3K9_ANOAR</name>
<dbReference type="EnsemblMetazoa" id="AARA008155-RA">
    <property type="protein sequence ID" value="AARA008155-PA"/>
    <property type="gene ID" value="AARA008155"/>
</dbReference>
<dbReference type="SUPFAM" id="SSF53032">
    <property type="entry name" value="tRNA-intron endonuclease catalytic domain-like"/>
    <property type="match status" value="1"/>
</dbReference>
<feature type="domain" description="tRNA-splicing endonuclease subunit Sen15" evidence="3">
    <location>
        <begin position="28"/>
        <end position="121"/>
    </location>
</feature>
<comment type="similarity">
    <text evidence="1">Belongs to the SEN15 family.</text>
</comment>
<dbReference type="PANTHER" id="PTHR28582">
    <property type="entry name" value="TRNA-SPLICING ENDONUCLEASE SUBUNIT SEN15"/>
    <property type="match status" value="1"/>
</dbReference>
<accession>A0A182I3K9</accession>
<dbReference type="GO" id="GO:0006388">
    <property type="term" value="P:tRNA splicing, via endonucleolytic cleavage and ligation"/>
    <property type="evidence" value="ECO:0007669"/>
    <property type="project" value="InterPro"/>
</dbReference>
<dbReference type="AlphaFoldDB" id="A0A182I3K9"/>
<dbReference type="Proteomes" id="UP000075840">
    <property type="component" value="Unassembled WGS sequence"/>
</dbReference>
<dbReference type="InterPro" id="IPR036167">
    <property type="entry name" value="tRNA_intron_Endo_cat-like_sf"/>
</dbReference>
<evidence type="ECO:0000259" key="3">
    <source>
        <dbReference type="Pfam" id="PF09631"/>
    </source>
</evidence>
<dbReference type="PANTHER" id="PTHR28582:SF1">
    <property type="entry name" value="TRNA-SPLICING ENDONUCLEASE SUBUNIT SEN15"/>
    <property type="match status" value="1"/>
</dbReference>
<dbReference type="RefSeq" id="XP_040160262.1">
    <property type="nucleotide sequence ID" value="XM_040304328.1"/>
</dbReference>
<dbReference type="GO" id="GO:0005634">
    <property type="term" value="C:nucleus"/>
    <property type="evidence" value="ECO:0007669"/>
    <property type="project" value="UniProtKB-ARBA"/>
</dbReference>
<evidence type="ECO:0000313" key="5">
    <source>
        <dbReference type="Proteomes" id="UP000075840"/>
    </source>
</evidence>
<proteinExistence type="inferred from homology"/>
<dbReference type="Pfam" id="PF09631">
    <property type="entry name" value="Sen15"/>
    <property type="match status" value="1"/>
</dbReference>
<keyword evidence="2" id="KW-0819">tRNA processing</keyword>
<evidence type="ECO:0000256" key="1">
    <source>
        <dbReference type="ARBA" id="ARBA00006091"/>
    </source>
</evidence>
<reference evidence="4" key="1">
    <citation type="submission" date="2022-08" db="UniProtKB">
        <authorList>
            <consortium name="EnsemblMetazoa"/>
        </authorList>
    </citation>
    <scope>IDENTIFICATION</scope>
    <source>
        <strain evidence="4">Dongola</strain>
    </source>
</reference>
<dbReference type="GO" id="GO:0003676">
    <property type="term" value="F:nucleic acid binding"/>
    <property type="evidence" value="ECO:0007669"/>
    <property type="project" value="InterPro"/>
</dbReference>